<proteinExistence type="predicted"/>
<accession>A0ACB9QXL6</accession>
<evidence type="ECO:0000313" key="2">
    <source>
        <dbReference type="Proteomes" id="UP001057402"/>
    </source>
</evidence>
<reference evidence="2" key="1">
    <citation type="journal article" date="2023" name="Front. Plant Sci.">
        <title>Chromosomal-level genome assembly of Melastoma candidum provides insights into trichome evolution.</title>
        <authorList>
            <person name="Zhong Y."/>
            <person name="Wu W."/>
            <person name="Sun C."/>
            <person name="Zou P."/>
            <person name="Liu Y."/>
            <person name="Dai S."/>
            <person name="Zhou R."/>
        </authorList>
    </citation>
    <scope>NUCLEOTIDE SEQUENCE [LARGE SCALE GENOMIC DNA]</scope>
</reference>
<organism evidence="1 2">
    <name type="scientific">Melastoma candidum</name>
    <dbReference type="NCBI Taxonomy" id="119954"/>
    <lineage>
        <taxon>Eukaryota</taxon>
        <taxon>Viridiplantae</taxon>
        <taxon>Streptophyta</taxon>
        <taxon>Embryophyta</taxon>
        <taxon>Tracheophyta</taxon>
        <taxon>Spermatophyta</taxon>
        <taxon>Magnoliopsida</taxon>
        <taxon>eudicotyledons</taxon>
        <taxon>Gunneridae</taxon>
        <taxon>Pentapetalae</taxon>
        <taxon>rosids</taxon>
        <taxon>malvids</taxon>
        <taxon>Myrtales</taxon>
        <taxon>Melastomataceae</taxon>
        <taxon>Melastomatoideae</taxon>
        <taxon>Melastomateae</taxon>
        <taxon>Melastoma</taxon>
    </lineage>
</organism>
<dbReference type="EMBL" id="CM042884">
    <property type="protein sequence ID" value="KAI4370281.1"/>
    <property type="molecule type" value="Genomic_DNA"/>
</dbReference>
<evidence type="ECO:0000313" key="1">
    <source>
        <dbReference type="EMBL" id="KAI4370281.1"/>
    </source>
</evidence>
<name>A0ACB9QXL6_9MYRT</name>
<dbReference type="Proteomes" id="UP001057402">
    <property type="component" value="Chromosome 5"/>
</dbReference>
<keyword evidence="2" id="KW-1185">Reference proteome</keyword>
<gene>
    <name evidence="1" type="ORF">MLD38_018648</name>
</gene>
<protein>
    <submittedName>
        <fullName evidence="1">Uncharacterized protein</fullName>
    </submittedName>
</protein>
<comment type="caution">
    <text evidence="1">The sequence shown here is derived from an EMBL/GenBank/DDBJ whole genome shotgun (WGS) entry which is preliminary data.</text>
</comment>
<sequence length="133" mass="14845">MELDLGFMASVRRFASDYISSGLPLNLINNAGIMACPYTLSQDNIELQFATNHLGHFLLTNLLQDTMTRTVRETDTEGRIIILSSLGHRFTYSEGIRFAKINNESAYTAMGGYGQSKLANILHATELSRRLKV</sequence>